<comment type="caution">
    <text evidence="1">The sequence shown here is derived from an EMBL/GenBank/DDBJ whole genome shotgun (WGS) entry which is preliminary data.</text>
</comment>
<accession>A0A6L2JKM1</accession>
<name>A0A6L2JKM1_TANCI</name>
<organism evidence="1">
    <name type="scientific">Tanacetum cinerariifolium</name>
    <name type="common">Dalmatian daisy</name>
    <name type="synonym">Chrysanthemum cinerariifolium</name>
    <dbReference type="NCBI Taxonomy" id="118510"/>
    <lineage>
        <taxon>Eukaryota</taxon>
        <taxon>Viridiplantae</taxon>
        <taxon>Streptophyta</taxon>
        <taxon>Embryophyta</taxon>
        <taxon>Tracheophyta</taxon>
        <taxon>Spermatophyta</taxon>
        <taxon>Magnoliopsida</taxon>
        <taxon>eudicotyledons</taxon>
        <taxon>Gunneridae</taxon>
        <taxon>Pentapetalae</taxon>
        <taxon>asterids</taxon>
        <taxon>campanulids</taxon>
        <taxon>Asterales</taxon>
        <taxon>Asteraceae</taxon>
        <taxon>Asteroideae</taxon>
        <taxon>Anthemideae</taxon>
        <taxon>Anthemidinae</taxon>
        <taxon>Tanacetum</taxon>
    </lineage>
</organism>
<proteinExistence type="predicted"/>
<gene>
    <name evidence="1" type="ORF">Tci_009551</name>
</gene>
<evidence type="ECO:0000313" key="1">
    <source>
        <dbReference type="EMBL" id="GEU37573.1"/>
    </source>
</evidence>
<sequence length="97" mass="10771">MDEHPVGIDEVMVLTALFDFCESNDAVTHANCVGNWLDVTCNLDGLFENKDQGIIVIERLKTWFLTNQEPPPAASSSDPVVVKFNLCKQIWGNNGFS</sequence>
<dbReference type="EMBL" id="BKCJ010000946">
    <property type="protein sequence ID" value="GEU37573.1"/>
    <property type="molecule type" value="Genomic_DNA"/>
</dbReference>
<dbReference type="AlphaFoldDB" id="A0A6L2JKM1"/>
<reference evidence="1" key="1">
    <citation type="journal article" date="2019" name="Sci. Rep.">
        <title>Draft genome of Tanacetum cinerariifolium, the natural source of mosquito coil.</title>
        <authorList>
            <person name="Yamashiro T."/>
            <person name="Shiraishi A."/>
            <person name="Satake H."/>
            <person name="Nakayama K."/>
        </authorList>
    </citation>
    <scope>NUCLEOTIDE SEQUENCE</scope>
</reference>
<protein>
    <submittedName>
        <fullName evidence="1">Uncharacterized protein</fullName>
    </submittedName>
</protein>